<proteinExistence type="inferred from homology"/>
<dbReference type="SMART" id="SM00382">
    <property type="entry name" value="AAA"/>
    <property type="match status" value="2"/>
</dbReference>
<dbReference type="SUPFAM" id="SSF52540">
    <property type="entry name" value="P-loop containing nucleoside triphosphate hydrolases"/>
    <property type="match status" value="2"/>
</dbReference>
<dbReference type="InterPro" id="IPR003593">
    <property type="entry name" value="AAA+_ATPase"/>
</dbReference>
<evidence type="ECO:0000259" key="4">
    <source>
        <dbReference type="SMART" id="SM00382"/>
    </source>
</evidence>
<dbReference type="AlphaFoldDB" id="A0A2M8RX23"/>
<evidence type="ECO:0000313" key="5">
    <source>
        <dbReference type="EMBL" id="PJG83439.1"/>
    </source>
</evidence>
<accession>A0A2M8RX23</accession>
<comment type="caution">
    <text evidence="5">The sequence shown here is derived from an EMBL/GenBank/DDBJ whole genome shotgun (WGS) entry which is preliminary data.</text>
</comment>
<dbReference type="InterPro" id="IPR050221">
    <property type="entry name" value="26S_Proteasome_ATPase"/>
</dbReference>
<dbReference type="Proteomes" id="UP000230282">
    <property type="component" value="Unassembled WGS sequence"/>
</dbReference>
<feature type="domain" description="AAA+ ATPase" evidence="4">
    <location>
        <begin position="242"/>
        <end position="372"/>
    </location>
</feature>
<dbReference type="InterPro" id="IPR027417">
    <property type="entry name" value="P-loop_NTPase"/>
</dbReference>
<evidence type="ECO:0000256" key="1">
    <source>
        <dbReference type="ARBA" id="ARBA00006914"/>
    </source>
</evidence>
<dbReference type="RefSeq" id="WP_100296376.1">
    <property type="nucleotide sequence ID" value="NZ_PHGZ01000008.1"/>
</dbReference>
<sequence>MCTEYQLNPPTVSLYAEQMMLKMLFEHNLFQSFIRNNNWRDDDVANALGLPMELENNDNLKPIARSLLTERFQTIKSAVEIPEKLQIAYENIDKLTAFLDLNNVEETFFRFLVHFHCEREINALARFFSRMDLPRIATILAELLEVKKSEMMRVFSKNRKLTCYGLLGRGYSPNDVDDYIQWGETLDFDEFISQPLTKVMLLSRCTTTAKSPTLSLSHFDHIQDMREMALNYLRKTTGNGKQGVNILLYGQPGTGKTEFATLLGQALNLETYLMAHMDKEGDVLSGKTRLENCQLAQKLLAGGKNLIIFDEVEDVFGGSLLERSVAQEHKAWVNQFLENNDVPMIWISNDVNCMDNAYLRRYDLVIEMPDLPLKNKENLIKSLAGDKLSEAYVQHLAQVKGLTPAIVHRGLNVVTEILPEHSEQDFAEQVIKVFNQTLTAQGYQKIAPLSDNKQADYSLDYVSCKSNIYKISEGLKRTKRGRICCYGVPGTGKTAWAKWLAQELEMKPLVVQGSDLLDMYVGGTEQNIANAFAQAKENNQLLILDEVDSFLFTRQGAQRSWERSQVNEMLTQIEKFDGLMVVSTNLLDELDPASLRRFDLKLQFDYLTESQRLALAKAQCEKLGFALNAPTQAKIARLYHLTPGDFATVARRHRFAEFDNAEEWADALEEECLLKKAENKRTIGFV</sequence>
<organism evidence="5 6">
    <name type="scientific">Caviibacterium pharyngocola</name>
    <dbReference type="NCBI Taxonomy" id="28159"/>
    <lineage>
        <taxon>Bacteria</taxon>
        <taxon>Pseudomonadati</taxon>
        <taxon>Pseudomonadota</taxon>
        <taxon>Gammaproteobacteria</taxon>
        <taxon>Pasteurellales</taxon>
        <taxon>Pasteurellaceae</taxon>
        <taxon>Caviibacterium</taxon>
    </lineage>
</organism>
<gene>
    <name evidence="5" type="ORF">CVP04_04760</name>
</gene>
<evidence type="ECO:0000256" key="2">
    <source>
        <dbReference type="ARBA" id="ARBA00022741"/>
    </source>
</evidence>
<evidence type="ECO:0000256" key="3">
    <source>
        <dbReference type="ARBA" id="ARBA00022840"/>
    </source>
</evidence>
<reference evidence="5 6" key="1">
    <citation type="submission" date="2017-11" db="EMBL/GenBank/DDBJ databases">
        <title>Reclassification of Bisgaard taxon 5 as Caviibacterium pharyngocola gen. nov., sp. nov.</title>
        <authorList>
            <person name="Christensen H."/>
        </authorList>
    </citation>
    <scope>NUCLEOTIDE SEQUENCE [LARGE SCALE GENOMIC DNA]</scope>
    <source>
        <strain evidence="5 6">7_3</strain>
    </source>
</reference>
<keyword evidence="6" id="KW-1185">Reference proteome</keyword>
<dbReference type="GO" id="GO:0016887">
    <property type="term" value="F:ATP hydrolysis activity"/>
    <property type="evidence" value="ECO:0007669"/>
    <property type="project" value="InterPro"/>
</dbReference>
<protein>
    <submittedName>
        <fullName evidence="5">Serine/threonine protein phosphatase</fullName>
    </submittedName>
</protein>
<dbReference type="Pfam" id="PF00004">
    <property type="entry name" value="AAA"/>
    <property type="match status" value="2"/>
</dbReference>
<keyword evidence="3" id="KW-0067">ATP-binding</keyword>
<dbReference type="EMBL" id="PHGZ01000008">
    <property type="protein sequence ID" value="PJG83439.1"/>
    <property type="molecule type" value="Genomic_DNA"/>
</dbReference>
<dbReference type="PANTHER" id="PTHR23073">
    <property type="entry name" value="26S PROTEASOME REGULATORY SUBUNIT"/>
    <property type="match status" value="1"/>
</dbReference>
<dbReference type="InterPro" id="IPR003959">
    <property type="entry name" value="ATPase_AAA_core"/>
</dbReference>
<comment type="similarity">
    <text evidence="1">Belongs to the AAA ATPase family.</text>
</comment>
<dbReference type="OrthoDB" id="9809379at2"/>
<dbReference type="GO" id="GO:0005524">
    <property type="term" value="F:ATP binding"/>
    <property type="evidence" value="ECO:0007669"/>
    <property type="project" value="UniProtKB-KW"/>
</dbReference>
<feature type="domain" description="AAA+ ATPase" evidence="4">
    <location>
        <begin position="479"/>
        <end position="608"/>
    </location>
</feature>
<keyword evidence="2" id="KW-0547">Nucleotide-binding</keyword>
<name>A0A2M8RX23_9PAST</name>
<dbReference type="Gene3D" id="3.40.50.300">
    <property type="entry name" value="P-loop containing nucleotide triphosphate hydrolases"/>
    <property type="match status" value="2"/>
</dbReference>
<evidence type="ECO:0000313" key="6">
    <source>
        <dbReference type="Proteomes" id="UP000230282"/>
    </source>
</evidence>
<dbReference type="CDD" id="cd19481">
    <property type="entry name" value="RecA-like_protease"/>
    <property type="match status" value="1"/>
</dbReference>